<dbReference type="STRING" id="1121001.SAMN02745857_00412"/>
<dbReference type="AlphaFoldDB" id="A0A1W1X1N4"/>
<gene>
    <name evidence="1" type="ORF">SAMN02745857_00412</name>
</gene>
<dbReference type="InterPro" id="IPR013397">
    <property type="entry name" value="CRISPR-assoc_prot_Csy1"/>
</dbReference>
<sequence>MTAPLRTEITNYVQARKDAKLDKLQKDREAARKNAGTDLVAIEVLEASFAQASSALQERFEAANWLDDAANRAAQIKLVSHALKYTHSDAKGTSLKAAPQSVADGYLTSAQLADLQLDVVGNAAALDVANLLLLSADGKSLIARLLAEGDATALKPFAKDDAQLQRWVAGFTQALQLDGAASHRLAKQLYFPVGDNEYHLLGPLFATSLYHGLHGRISDARFGDTAKEARKASKQKQHHPAIVQDYPNLAVQTFGGSKPQNLSLLNSQRGGRAYLLCSRPPTWQSRLKPPASGEAFWGQYTDKVRELLAELRSFLVSVQDATSTLAIRDHRKTLVAALIGELHQLAASYQHLAPGWSSNTNLPLEMQCWLDLQRDDPAFLDERARRDWQAKVANRFALWLNNNLHHEKLQMGDVEHGEWSRLLRRELLLLREDLEVLA</sequence>
<name>A0A1W1X1N4_9NEIS</name>
<evidence type="ECO:0000313" key="1">
    <source>
        <dbReference type="EMBL" id="SMC17807.1"/>
    </source>
</evidence>
<accession>A0A1W1X1N4</accession>
<organism evidence="1 2">
    <name type="scientific">Andreprevotia lacus DSM 23236</name>
    <dbReference type="NCBI Taxonomy" id="1121001"/>
    <lineage>
        <taxon>Bacteria</taxon>
        <taxon>Pseudomonadati</taxon>
        <taxon>Pseudomonadota</taxon>
        <taxon>Betaproteobacteria</taxon>
        <taxon>Neisseriales</taxon>
        <taxon>Chitinibacteraceae</taxon>
        <taxon>Andreprevotia</taxon>
    </lineage>
</organism>
<dbReference type="NCBIfam" id="TIGR02564">
    <property type="entry name" value="cas_Csy1"/>
    <property type="match status" value="1"/>
</dbReference>
<keyword evidence="2" id="KW-1185">Reference proteome</keyword>
<dbReference type="Pfam" id="PF09611">
    <property type="entry name" value="Cas_Csy1"/>
    <property type="match status" value="1"/>
</dbReference>
<dbReference type="Proteomes" id="UP000192761">
    <property type="component" value="Unassembled WGS sequence"/>
</dbReference>
<evidence type="ECO:0000313" key="2">
    <source>
        <dbReference type="Proteomes" id="UP000192761"/>
    </source>
</evidence>
<protein>
    <submittedName>
        <fullName evidence="1">CRISPR-associated protein, Csy1 family</fullName>
    </submittedName>
</protein>
<proteinExistence type="predicted"/>
<dbReference type="EMBL" id="FWXD01000002">
    <property type="protein sequence ID" value="SMC17807.1"/>
    <property type="molecule type" value="Genomic_DNA"/>
</dbReference>
<reference evidence="1 2" key="1">
    <citation type="submission" date="2017-04" db="EMBL/GenBank/DDBJ databases">
        <authorList>
            <person name="Afonso C.L."/>
            <person name="Miller P.J."/>
            <person name="Scott M.A."/>
            <person name="Spackman E."/>
            <person name="Goraichik I."/>
            <person name="Dimitrov K.M."/>
            <person name="Suarez D.L."/>
            <person name="Swayne D.E."/>
        </authorList>
    </citation>
    <scope>NUCLEOTIDE SEQUENCE [LARGE SCALE GENOMIC DNA]</scope>
    <source>
        <strain evidence="1 2">DSM 23236</strain>
    </source>
</reference>